<dbReference type="Proteomes" id="UP000262621">
    <property type="component" value="Unassembled WGS sequence"/>
</dbReference>
<protein>
    <submittedName>
        <fullName evidence="5">Enoyl-CoA hydratase</fullName>
        <ecNumber evidence="5">4.2.1.17</ecNumber>
    </submittedName>
</protein>
<dbReference type="Gene3D" id="3.90.226.10">
    <property type="entry name" value="2-enoyl-CoA Hydratase, Chain A, domain 1"/>
    <property type="match status" value="1"/>
</dbReference>
<dbReference type="PROSITE" id="PS00166">
    <property type="entry name" value="ENOYL_COA_HYDRATASE"/>
    <property type="match status" value="1"/>
</dbReference>
<dbReference type="Pfam" id="PF00378">
    <property type="entry name" value="ECH_1"/>
    <property type="match status" value="1"/>
</dbReference>
<comment type="similarity">
    <text evidence="1 4">Belongs to the enoyl-CoA hydratase/isomerase family.</text>
</comment>
<evidence type="ECO:0000256" key="2">
    <source>
        <dbReference type="ARBA" id="ARBA00023098"/>
    </source>
</evidence>
<dbReference type="AlphaFoldDB" id="A0A372G2X4"/>
<dbReference type="EMBL" id="QVFU01000003">
    <property type="protein sequence ID" value="RFS47411.1"/>
    <property type="molecule type" value="Genomic_DNA"/>
</dbReference>
<evidence type="ECO:0000256" key="1">
    <source>
        <dbReference type="ARBA" id="ARBA00005254"/>
    </source>
</evidence>
<evidence type="ECO:0000313" key="5">
    <source>
        <dbReference type="EMBL" id="RFS47411.1"/>
    </source>
</evidence>
<dbReference type="SUPFAM" id="SSF52096">
    <property type="entry name" value="ClpP/crotonase"/>
    <property type="match status" value="1"/>
</dbReference>
<dbReference type="GO" id="GO:0004300">
    <property type="term" value="F:enoyl-CoA hydratase activity"/>
    <property type="evidence" value="ECO:0007669"/>
    <property type="project" value="UniProtKB-EC"/>
</dbReference>
<keyword evidence="2" id="KW-0443">Lipid metabolism</keyword>
<dbReference type="OrthoDB" id="4284283at2"/>
<dbReference type="InterPro" id="IPR018376">
    <property type="entry name" value="Enoyl-CoA_hyd/isom_CS"/>
</dbReference>
<dbReference type="Gene3D" id="1.10.12.10">
    <property type="entry name" value="Lyase 2-enoyl-coa Hydratase, Chain A, domain 2"/>
    <property type="match status" value="1"/>
</dbReference>
<reference evidence="5 6" key="1">
    <citation type="submission" date="2018-08" db="EMBL/GenBank/DDBJ databases">
        <title>Verrucosispora craniellae sp. nov., isolated from a marine sponge in the South China Sea.</title>
        <authorList>
            <person name="Li L."/>
            <person name="Lin H.W."/>
        </authorList>
    </citation>
    <scope>NUCLEOTIDE SEQUENCE [LARGE SCALE GENOMIC DNA]</scope>
    <source>
        <strain evidence="5 6">LHW63014</strain>
    </source>
</reference>
<sequence length="263" mass="27293">MATVPHAPADAPAVLLHRHGHVAVVTVSRPHRRNAINRSTAEALAETFTSLDADASVRAVVLTGAGGTFSAGMDLRDFPTQGRPSVPGRGFAGFVQAPPRLPVIAAVEGWALGGGFEMVLACDLVVAAEDARFGLPEVTRGLGARGGGAFRLPRRLPYALAMELVLTGEPIDATRAAGCGLVNRLAPPGGALDAAIGLAQTVAANAPLAVAASLQVVRRSPDWPDAEAFSRQDQWFDPVFASADAAEGARAFAERRVPVWTGR</sequence>
<dbReference type="InterPro" id="IPR001753">
    <property type="entry name" value="Enoyl-CoA_hydra/iso"/>
</dbReference>
<dbReference type="PANTHER" id="PTHR11941">
    <property type="entry name" value="ENOYL-COA HYDRATASE-RELATED"/>
    <property type="match status" value="1"/>
</dbReference>
<dbReference type="NCBIfam" id="NF006100">
    <property type="entry name" value="PRK08252.1"/>
    <property type="match status" value="1"/>
</dbReference>
<dbReference type="InterPro" id="IPR029045">
    <property type="entry name" value="ClpP/crotonase-like_dom_sf"/>
</dbReference>
<name>A0A372G2X4_9ACTN</name>
<proteinExistence type="inferred from homology"/>
<evidence type="ECO:0000313" key="6">
    <source>
        <dbReference type="Proteomes" id="UP000262621"/>
    </source>
</evidence>
<dbReference type="InterPro" id="IPR014748">
    <property type="entry name" value="Enoyl-CoA_hydra_C"/>
</dbReference>
<evidence type="ECO:0000256" key="3">
    <source>
        <dbReference type="ARBA" id="ARBA00023239"/>
    </source>
</evidence>
<organism evidence="5 6">
    <name type="scientific">Micromonospora craniellae</name>
    <dbReference type="NCBI Taxonomy" id="2294034"/>
    <lineage>
        <taxon>Bacteria</taxon>
        <taxon>Bacillati</taxon>
        <taxon>Actinomycetota</taxon>
        <taxon>Actinomycetes</taxon>
        <taxon>Micromonosporales</taxon>
        <taxon>Micromonosporaceae</taxon>
        <taxon>Micromonospora</taxon>
    </lineage>
</organism>
<dbReference type="PANTHER" id="PTHR11941:SF169">
    <property type="entry name" value="(7AS)-7A-METHYL-1,5-DIOXO-2,3,5,6,7,7A-HEXAHYDRO-1H-INDENE-CARBOXYL-COA HYDROLASE"/>
    <property type="match status" value="1"/>
</dbReference>
<dbReference type="CDD" id="cd06558">
    <property type="entry name" value="crotonase-like"/>
    <property type="match status" value="1"/>
</dbReference>
<evidence type="ECO:0000256" key="4">
    <source>
        <dbReference type="RuleBase" id="RU003707"/>
    </source>
</evidence>
<gene>
    <name evidence="5" type="ORF">D0Q02_05265</name>
</gene>
<dbReference type="RefSeq" id="WP_117226850.1">
    <property type="nucleotide sequence ID" value="NZ_CP061725.1"/>
</dbReference>
<comment type="caution">
    <text evidence="5">The sequence shown here is derived from an EMBL/GenBank/DDBJ whole genome shotgun (WGS) entry which is preliminary data.</text>
</comment>
<dbReference type="EC" id="4.2.1.17" evidence="5"/>
<accession>A0A372G2X4</accession>
<keyword evidence="3 5" id="KW-0456">Lyase</keyword>
<keyword evidence="6" id="KW-1185">Reference proteome</keyword>
<dbReference type="GO" id="GO:0006635">
    <property type="term" value="P:fatty acid beta-oxidation"/>
    <property type="evidence" value="ECO:0007669"/>
    <property type="project" value="TreeGrafter"/>
</dbReference>